<dbReference type="PANTHER" id="PTHR14136">
    <property type="entry name" value="BTB_POZ DOMAIN-CONTAINING PROTEIN KCTD9"/>
    <property type="match status" value="1"/>
</dbReference>
<keyword evidence="3" id="KW-1185">Reference proteome</keyword>
<sequence>MEPEELTFPTADRTTLRADCARCFGLCCVALPFSSGAGFPTDKPAGKPCANLRADSSCGIHARLRQDGYSGCTTFDCFGAGQRVSQTTFAGRDWRGAPARASAMFEAFAVMRQLHEMLWYLDEALAHRAADSLHTELALLGTEITALARSEPETLTSCDLPALRDRANRLLTSVGVLVRDQAASRAGRPAGPDRRNADLIGARLRGADLRGANLRGAYLIAADLRGADLRDAELIGADLRDARLDGADLSTALFLTPPQAAAAHGDRATRLPTGLVRPSHWGPSQDKGVSDGQGQRQSRRRTGRRSDGARRGEQPPGRRRGRRS</sequence>
<evidence type="ECO:0000313" key="2">
    <source>
        <dbReference type="EMBL" id="MBB1244980.1"/>
    </source>
</evidence>
<dbReference type="Pfam" id="PF00805">
    <property type="entry name" value="Pentapeptide"/>
    <property type="match status" value="1"/>
</dbReference>
<dbReference type="Gene3D" id="2.160.20.80">
    <property type="entry name" value="E3 ubiquitin-protein ligase SopA"/>
    <property type="match status" value="1"/>
</dbReference>
<evidence type="ECO:0000313" key="3">
    <source>
        <dbReference type="Proteomes" id="UP000766698"/>
    </source>
</evidence>
<feature type="region of interest" description="Disordered" evidence="1">
    <location>
        <begin position="260"/>
        <end position="324"/>
    </location>
</feature>
<dbReference type="Proteomes" id="UP000766698">
    <property type="component" value="Unassembled WGS sequence"/>
</dbReference>
<dbReference type="InterPro" id="IPR051082">
    <property type="entry name" value="Pentapeptide-BTB/POZ_domain"/>
</dbReference>
<name>A0ABR6EJ45_9ACTN</name>
<dbReference type="EMBL" id="WMLF01000218">
    <property type="protein sequence ID" value="MBB1244980.1"/>
    <property type="molecule type" value="Genomic_DNA"/>
</dbReference>
<comment type="caution">
    <text evidence="2">The sequence shown here is derived from an EMBL/GenBank/DDBJ whole genome shotgun (WGS) entry which is preliminary data.</text>
</comment>
<reference evidence="3" key="1">
    <citation type="journal article" date="2020" name="Syst. Appl. Microbiol.">
        <title>Streptomyces alkaliterrae sp. nov., isolated from an alkaline soil, and emended descriptions of Streptomyces alkaliphilus, Streptomyces calidiresistens and Streptomyces durbertensis.</title>
        <authorList>
            <person name="Swiecimska M."/>
            <person name="Golinska P."/>
            <person name="Nouioui I."/>
            <person name="Wypij M."/>
            <person name="Rai M."/>
            <person name="Sangal V."/>
            <person name="Goodfellow M."/>
        </authorList>
    </citation>
    <scope>NUCLEOTIDE SEQUENCE [LARGE SCALE GENOMIC DNA]</scope>
    <source>
        <strain evidence="3">DSM 104538</strain>
    </source>
</reference>
<accession>A0ABR6EJ45</accession>
<protein>
    <submittedName>
        <fullName evidence="2">Pentapeptide repeat-containing protein</fullName>
    </submittedName>
</protein>
<organism evidence="2 3">
    <name type="scientific">Streptomyces durbertensis</name>
    <dbReference type="NCBI Taxonomy" id="2448886"/>
    <lineage>
        <taxon>Bacteria</taxon>
        <taxon>Bacillati</taxon>
        <taxon>Actinomycetota</taxon>
        <taxon>Actinomycetes</taxon>
        <taxon>Kitasatosporales</taxon>
        <taxon>Streptomycetaceae</taxon>
        <taxon>Streptomyces</taxon>
    </lineage>
</organism>
<feature type="compositionally biased region" description="Basic and acidic residues" evidence="1">
    <location>
        <begin position="304"/>
        <end position="313"/>
    </location>
</feature>
<dbReference type="SUPFAM" id="SSF141571">
    <property type="entry name" value="Pentapeptide repeat-like"/>
    <property type="match status" value="1"/>
</dbReference>
<proteinExistence type="predicted"/>
<dbReference type="InterPro" id="IPR001646">
    <property type="entry name" value="5peptide_repeat"/>
</dbReference>
<dbReference type="PANTHER" id="PTHR14136:SF17">
    <property type="entry name" value="BTB_POZ DOMAIN-CONTAINING PROTEIN KCTD9"/>
    <property type="match status" value="1"/>
</dbReference>
<gene>
    <name evidence="2" type="ORF">GL263_15595</name>
</gene>
<evidence type="ECO:0000256" key="1">
    <source>
        <dbReference type="SAM" id="MobiDB-lite"/>
    </source>
</evidence>